<dbReference type="Proteomes" id="UP000240493">
    <property type="component" value="Unassembled WGS sequence"/>
</dbReference>
<dbReference type="InterPro" id="IPR011009">
    <property type="entry name" value="Kinase-like_dom_sf"/>
</dbReference>
<dbReference type="PANTHER" id="PTHR35391:SF7">
    <property type="entry name" value="C2H2-TYPE DOMAIN-CONTAINING PROTEIN"/>
    <property type="match status" value="1"/>
</dbReference>
<dbReference type="EMBL" id="KZ679271">
    <property type="protein sequence ID" value="PTB36261.1"/>
    <property type="molecule type" value="Genomic_DNA"/>
</dbReference>
<dbReference type="OrthoDB" id="1668230at2759"/>
<protein>
    <recommendedName>
        <fullName evidence="1">Protein kinase domain-containing protein</fullName>
    </recommendedName>
</protein>
<reference evidence="2 3" key="1">
    <citation type="submission" date="2016-07" db="EMBL/GenBank/DDBJ databases">
        <title>Multiple horizontal gene transfer events from other fungi enriched the ability of initially mycotrophic Trichoderma (Ascomycota) to feed on dead plant biomass.</title>
        <authorList>
            <consortium name="DOE Joint Genome Institute"/>
            <person name="Aerts A."/>
            <person name="Atanasova L."/>
            <person name="Chenthamara K."/>
            <person name="Zhang J."/>
            <person name="Grujic M."/>
            <person name="Henrissat B."/>
            <person name="Kuo A."/>
            <person name="Salamov A."/>
            <person name="Lipzen A."/>
            <person name="Labutti K."/>
            <person name="Barry K."/>
            <person name="Miao Y."/>
            <person name="Rahimi M.J."/>
            <person name="Shen Q."/>
            <person name="Grigoriev I.V."/>
            <person name="Kubicek C.P."/>
            <person name="Druzhinina I.S."/>
        </authorList>
    </citation>
    <scope>NUCLEOTIDE SEQUENCE [LARGE SCALE GENOMIC DNA]</scope>
    <source>
        <strain evidence="2 3">CBS 433.97</strain>
    </source>
</reference>
<dbReference type="GO" id="GO:0005524">
    <property type="term" value="F:ATP binding"/>
    <property type="evidence" value="ECO:0007669"/>
    <property type="project" value="InterPro"/>
</dbReference>
<dbReference type="PROSITE" id="PS50011">
    <property type="entry name" value="PROTEIN_KINASE_DOM"/>
    <property type="match status" value="1"/>
</dbReference>
<feature type="domain" description="Protein kinase" evidence="1">
    <location>
        <begin position="745"/>
        <end position="1004"/>
    </location>
</feature>
<dbReference type="GO" id="GO:0004672">
    <property type="term" value="F:protein kinase activity"/>
    <property type="evidence" value="ECO:0007669"/>
    <property type="project" value="InterPro"/>
</dbReference>
<accession>A0A2T3YUK6</accession>
<name>A0A2T3YUK6_TRIA4</name>
<dbReference type="Pfam" id="PF00069">
    <property type="entry name" value="Pkinase"/>
    <property type="match status" value="1"/>
</dbReference>
<evidence type="ECO:0000259" key="1">
    <source>
        <dbReference type="PROSITE" id="PS50011"/>
    </source>
</evidence>
<evidence type="ECO:0000313" key="3">
    <source>
        <dbReference type="Proteomes" id="UP000240493"/>
    </source>
</evidence>
<proteinExistence type="predicted"/>
<dbReference type="InterPro" id="IPR000719">
    <property type="entry name" value="Prot_kinase_dom"/>
</dbReference>
<gene>
    <name evidence="2" type="ORF">M441DRAFT_203485</name>
</gene>
<organism evidence="2 3">
    <name type="scientific">Trichoderma asperellum (strain ATCC 204424 / CBS 433.97 / NBRC 101777)</name>
    <dbReference type="NCBI Taxonomy" id="1042311"/>
    <lineage>
        <taxon>Eukaryota</taxon>
        <taxon>Fungi</taxon>
        <taxon>Dikarya</taxon>
        <taxon>Ascomycota</taxon>
        <taxon>Pezizomycotina</taxon>
        <taxon>Sordariomycetes</taxon>
        <taxon>Hypocreomycetidae</taxon>
        <taxon>Hypocreales</taxon>
        <taxon>Hypocreaceae</taxon>
        <taxon>Trichoderma</taxon>
    </lineage>
</organism>
<dbReference type="Gene3D" id="1.10.510.10">
    <property type="entry name" value="Transferase(Phosphotransferase) domain 1"/>
    <property type="match status" value="1"/>
</dbReference>
<keyword evidence="3" id="KW-1185">Reference proteome</keyword>
<evidence type="ECO:0000313" key="2">
    <source>
        <dbReference type="EMBL" id="PTB36261.1"/>
    </source>
</evidence>
<dbReference type="AlphaFoldDB" id="A0A2T3YUK6"/>
<dbReference type="PANTHER" id="PTHR35391">
    <property type="entry name" value="C2H2-TYPE DOMAIN-CONTAINING PROTEIN-RELATED"/>
    <property type="match status" value="1"/>
</dbReference>
<dbReference type="SMART" id="SM00220">
    <property type="entry name" value="S_TKc"/>
    <property type="match status" value="1"/>
</dbReference>
<dbReference type="STRING" id="1042311.A0A2T3YUK6"/>
<sequence>METGSSEPTISERARRCLISFTECLGGMAALDPQRKSLIENEFARFSIWSSNIGIFASGRASMDDRLRGEPSIKRLVLGLLEVLQGRIKQCMFYLHALNIINNPLLSDSDGRAAAAYTRLEKAVESMASEIALLYDLTRTIRRASRKANDVGKALSFRITDEEGNDVEKSLANHFAANIQDQFPDLSEVIRSRLAKAMVLRRRRIIYKRLGYSDDPIRIAQTTTQPTIQQPDHMQTDNIEIISQDTERPGAVTPLELIAPSRSKSMARSATPLASKSFQKAAAPSVVSQLKWMALESHEDYAFPPPPEQVSAATEVICPFCLVMLPIQEVKNEERWRDHVKTDLDPYVCLTENCDRPDELYKHREEWLRHIQKHSLRWHCTSKAHNSVFFDTRDDYISHMKSSHRKAVTDTQIDMLANRSLQLTGPLFKSCPLCGIEEQDGKGRLLEHIVGHLQSLALKSLPPIDYGNEQEDNFKKDKETYYKMKVEREIDPQYHTQDISTFLSIASVSVPEARLAIKSRYSSTESIVIGSEVLTSQQTSSQSGIIYVAQQPEDVDYTIDIQLEEPLPRSKVTSIKCQIVYDPGSDNCILINRTRDSLDLSNLQQLGSSRIMAINGMSIIQPGAWAIKLARGSSTIDSGFVFEILLRERRHTVAIAQVNDALQSQQIEDSERSTKRQKPNANFAMNVAPHASSSTIDWKQDARDIILTADNNTLLDLQDGDVATIHAPISTTTFQMESSPVRYKIKQVGKIFEQGTTKVSHCHHSLIPGGLAVKVLQHKNKSPRLLVQLSELWKQEKSILKRLNHRNIVSLKAFDGRLLALYLELLPLSLARGRDSPFESSDAIKILDDISSALTYLIAQNVVHNDIKPSNIAYSPERGAVLLDFAMASFSEEIRSGGSPWYVPPEHITDTKCYSKGDIWAFGITMLYILKKIKYPEDMAAAWNIHEIRITSSEARNQMATWLKLIDRVRKELDRANAMEYVVFRMLEYHPASRISVTRIQESLNNLG</sequence>
<dbReference type="SUPFAM" id="SSF56112">
    <property type="entry name" value="Protein kinase-like (PK-like)"/>
    <property type="match status" value="1"/>
</dbReference>